<dbReference type="InterPro" id="IPR023606">
    <property type="entry name" value="CoA-Trfase_III_dom_1_sf"/>
</dbReference>
<evidence type="ECO:0000256" key="1">
    <source>
        <dbReference type="ARBA" id="ARBA00022679"/>
    </source>
</evidence>
<dbReference type="PANTHER" id="PTHR48207">
    <property type="entry name" value="SUCCINATE--HYDROXYMETHYLGLUTARATE COA-TRANSFERASE"/>
    <property type="match status" value="1"/>
</dbReference>
<dbReference type="PANTHER" id="PTHR48207:SF3">
    <property type="entry name" value="SUCCINATE--HYDROXYMETHYLGLUTARATE COA-TRANSFERASE"/>
    <property type="match status" value="1"/>
</dbReference>
<dbReference type="GO" id="GO:0008410">
    <property type="term" value="F:CoA-transferase activity"/>
    <property type="evidence" value="ECO:0007669"/>
    <property type="project" value="TreeGrafter"/>
</dbReference>
<reference evidence="3" key="1">
    <citation type="submission" date="2018-07" db="EMBL/GenBank/DDBJ databases">
        <authorList>
            <consortium name="Genoscope - CEA"/>
            <person name="William W."/>
        </authorList>
    </citation>
    <scope>NUCLEOTIDE SEQUENCE</scope>
    <source>
        <strain evidence="3">IK1</strain>
    </source>
</reference>
<dbReference type="SUPFAM" id="SSF89796">
    <property type="entry name" value="CoA-transferase family III (CaiB/BaiF)"/>
    <property type="match status" value="1"/>
</dbReference>
<dbReference type="InterPro" id="IPR044855">
    <property type="entry name" value="CoA-Trfase_III_dom3_sf"/>
</dbReference>
<keyword evidence="1 3" id="KW-0808">Transferase</keyword>
<dbReference type="Pfam" id="PF02515">
    <property type="entry name" value="CoA_transf_3"/>
    <property type="match status" value="1"/>
</dbReference>
<feature type="region of interest" description="Disordered" evidence="2">
    <location>
        <begin position="1"/>
        <end position="20"/>
    </location>
</feature>
<protein>
    <submittedName>
        <fullName evidence="3">CoA-transferase family III protein</fullName>
    </submittedName>
</protein>
<dbReference type="Gene3D" id="3.40.50.10540">
    <property type="entry name" value="Crotonobetainyl-coa:carnitine coa-transferase, domain 1"/>
    <property type="match status" value="1"/>
</dbReference>
<name>A0A653A4T7_UNCDX</name>
<dbReference type="EMBL" id="UPXX01000018">
    <property type="protein sequence ID" value="VBB42958.1"/>
    <property type="molecule type" value="Genomic_DNA"/>
</dbReference>
<evidence type="ECO:0000313" key="3">
    <source>
        <dbReference type="EMBL" id="VBB42958.1"/>
    </source>
</evidence>
<evidence type="ECO:0000256" key="2">
    <source>
        <dbReference type="SAM" id="MobiDB-lite"/>
    </source>
</evidence>
<accession>A0A653A4T7</accession>
<dbReference type="InterPro" id="IPR050483">
    <property type="entry name" value="CoA-transferase_III_domain"/>
</dbReference>
<sequence length="422" mass="46546">MGLRNKNEKSGVEPMMEEKSRQSMPLEGIRILEYAIYHAGPGCGAILGDLGADVIKIETGEGDPERGWKGIDGNVQFILPNDESLMFHVSNRNKRGICLDLRKENGRAAFLKLIEKTDVFLTNLRHDTKLKLGLDYRTLSRVNPRLIHANVTGYGPEGPLKNLGAYDPAGQARSGMMYASGSKEPTLMHLAVLDQATAIAASHAILTALFVRERRGIGQEVHVSLFSTALWLLHSNLTVAGVLGVDPGLPWDRTKNSPLRNCFRCKGGDWIMGVHHPEKNWWAIFCEATGLTRLLDDPRYSTPDGRQERCAELVGIFDEVFMTKTRDEWIEIFQAREMMFSPVQNIYEVLGDIQALANRYLVEAEVGGIGKVKIPGYPIHFSACSAGTRSMGPGIGEHTDGILKELGYSEAEIAAVKEEAAS</sequence>
<organism evidence="3">
    <name type="scientific">Uncultured Desulfatiglans sp</name>
    <dbReference type="NCBI Taxonomy" id="1748965"/>
    <lineage>
        <taxon>Bacteria</taxon>
        <taxon>Pseudomonadati</taxon>
        <taxon>Thermodesulfobacteriota</taxon>
        <taxon>Desulfobacteria</taxon>
        <taxon>Desulfatiglandales</taxon>
        <taxon>Desulfatiglandaceae</taxon>
        <taxon>Desulfatiglans</taxon>
        <taxon>environmental samples</taxon>
    </lineage>
</organism>
<proteinExistence type="predicted"/>
<dbReference type="Gene3D" id="3.30.1540.10">
    <property type="entry name" value="formyl-coa transferase, domain 3"/>
    <property type="match status" value="1"/>
</dbReference>
<dbReference type="AlphaFoldDB" id="A0A653A4T7"/>
<gene>
    <name evidence="3" type="ORF">TRIP_B250075</name>
</gene>
<dbReference type="InterPro" id="IPR003673">
    <property type="entry name" value="CoA-Trfase_fam_III"/>
</dbReference>